<dbReference type="Proteomes" id="UP000182661">
    <property type="component" value="Unassembled WGS sequence"/>
</dbReference>
<comment type="caution">
    <text evidence="2">The sequence shown here is derived from an EMBL/GenBank/DDBJ whole genome shotgun (WGS) entry which is preliminary data.</text>
</comment>
<accession>A0A657LU57</accession>
<organism evidence="2 3">
    <name type="scientific">Pararhizobium antarcticum</name>
    <dbReference type="NCBI Taxonomy" id="1798805"/>
    <lineage>
        <taxon>Bacteria</taxon>
        <taxon>Pseudomonadati</taxon>
        <taxon>Pseudomonadota</taxon>
        <taxon>Alphaproteobacteria</taxon>
        <taxon>Hyphomicrobiales</taxon>
        <taxon>Rhizobiaceae</taxon>
        <taxon>Rhizobium/Agrobacterium group</taxon>
        <taxon>Pararhizobium</taxon>
    </lineage>
</organism>
<dbReference type="AlphaFoldDB" id="A0A657LU57"/>
<feature type="compositionally biased region" description="Polar residues" evidence="1">
    <location>
        <begin position="1"/>
        <end position="15"/>
    </location>
</feature>
<dbReference type="OrthoDB" id="8456983at2"/>
<protein>
    <submittedName>
        <fullName evidence="2">Uncharacterized protein</fullName>
    </submittedName>
</protein>
<name>A0A657LU57_9HYPH</name>
<sequence length="239" mass="25274">MISTTATLSSVQRQPAQRLASEPTIVAASSGATAPQIDEPTTARQKQADDALAALRSMVENGPKERKAQAEERLTRLKEEVSELVRWGFAPGVIAGRSAQLAKELGSAARQFSAALSDDKKMSVSSSASADAADSAALANKAATEQADLPQAYRDTLQDGRNGQKDLSDDALTIGDFRTAAAQLKMMLEWAEQALDENGSVPLFIDQGKRALDGMDQTFAGTVGISSVYGQSIPLSLIF</sequence>
<dbReference type="RefSeq" id="WP_071833058.1">
    <property type="nucleotide sequence ID" value="NZ_LSRP01000084.1"/>
</dbReference>
<evidence type="ECO:0000256" key="1">
    <source>
        <dbReference type="SAM" id="MobiDB-lite"/>
    </source>
</evidence>
<keyword evidence="3" id="KW-1185">Reference proteome</keyword>
<gene>
    <name evidence="2" type="ORF">AX760_17090</name>
</gene>
<proteinExistence type="predicted"/>
<feature type="region of interest" description="Disordered" evidence="1">
    <location>
        <begin position="1"/>
        <end position="49"/>
    </location>
</feature>
<reference evidence="2 3" key="1">
    <citation type="submission" date="2016-02" db="EMBL/GenBank/DDBJ databases">
        <title>Genome sequencing of a beta-galactosidase producing bacteria Rhizobium sp. 59.</title>
        <authorList>
            <person name="Wang D."/>
            <person name="Kot W."/>
            <person name="Qin Y."/>
            <person name="Hansen L."/>
            <person name="Naqvi K."/>
            <person name="Rensing C."/>
        </authorList>
    </citation>
    <scope>NUCLEOTIDE SEQUENCE [LARGE SCALE GENOMIC DNA]</scope>
    <source>
        <strain evidence="2 3">59</strain>
    </source>
</reference>
<evidence type="ECO:0000313" key="2">
    <source>
        <dbReference type="EMBL" id="OJF97293.1"/>
    </source>
</evidence>
<dbReference type="EMBL" id="LSRP01000084">
    <property type="protein sequence ID" value="OJF97293.1"/>
    <property type="molecule type" value="Genomic_DNA"/>
</dbReference>
<evidence type="ECO:0000313" key="3">
    <source>
        <dbReference type="Proteomes" id="UP000182661"/>
    </source>
</evidence>